<evidence type="ECO:0000256" key="6">
    <source>
        <dbReference type="SAM" id="SignalP"/>
    </source>
</evidence>
<keyword evidence="5" id="KW-1015">Disulfide bond</keyword>
<reference evidence="7 8" key="1">
    <citation type="submission" date="2018-08" db="EMBL/GenBank/DDBJ databases">
        <title>Sequencing the genomes of 1000 actinobacteria strains.</title>
        <authorList>
            <person name="Klenk H.-P."/>
        </authorList>
    </citation>
    <scope>NUCLEOTIDE SEQUENCE [LARGE SCALE GENOMIC DNA]</scope>
    <source>
        <strain evidence="7 8">DSM 43927</strain>
    </source>
</reference>
<dbReference type="OrthoDB" id="8781117at2"/>
<dbReference type="Proteomes" id="UP000256661">
    <property type="component" value="Unassembled WGS sequence"/>
</dbReference>
<dbReference type="PROSITE" id="PS00134">
    <property type="entry name" value="TRYPSIN_HIS"/>
    <property type="match status" value="1"/>
</dbReference>
<dbReference type="GO" id="GO:0005509">
    <property type="term" value="F:calcium ion binding"/>
    <property type="evidence" value="ECO:0007669"/>
    <property type="project" value="InterPro"/>
</dbReference>
<gene>
    <name evidence="7" type="ORF">DFJ69_0392</name>
</gene>
<evidence type="ECO:0000256" key="4">
    <source>
        <dbReference type="ARBA" id="ARBA00022825"/>
    </source>
</evidence>
<dbReference type="Gene3D" id="3.30.300.50">
    <property type="match status" value="1"/>
</dbReference>
<name>A0A3D9STI8_9ACTN</name>
<dbReference type="AlphaFoldDB" id="A0A3D9STI8"/>
<dbReference type="PROSITE" id="PS00135">
    <property type="entry name" value="TRYPSIN_SER"/>
    <property type="match status" value="1"/>
</dbReference>
<keyword evidence="2" id="KW-0645">Protease</keyword>
<dbReference type="InterPro" id="IPR015919">
    <property type="entry name" value="Cadherin-like_sf"/>
</dbReference>
<dbReference type="InterPro" id="IPR009003">
    <property type="entry name" value="Peptidase_S1_PA"/>
</dbReference>
<dbReference type="InterPro" id="IPR043504">
    <property type="entry name" value="Peptidase_S1_PA_chymotrypsin"/>
</dbReference>
<feature type="signal peptide" evidence="6">
    <location>
        <begin position="1"/>
        <end position="24"/>
    </location>
</feature>
<evidence type="ECO:0000256" key="1">
    <source>
        <dbReference type="ARBA" id="ARBA00007664"/>
    </source>
</evidence>
<accession>A0A3D9STI8</accession>
<dbReference type="CDD" id="cd21112">
    <property type="entry name" value="alphaLP-like"/>
    <property type="match status" value="1"/>
</dbReference>
<dbReference type="InterPro" id="IPR013783">
    <property type="entry name" value="Ig-like_fold"/>
</dbReference>
<dbReference type="Gene3D" id="2.60.40.10">
    <property type="entry name" value="Immunoglobulins"/>
    <property type="match status" value="2"/>
</dbReference>
<dbReference type="InterPro" id="IPR035070">
    <property type="entry name" value="Streptogrisin_prodomain"/>
</dbReference>
<sequence length="571" mass="58338">MNRYARLLCSTGTTAATLAALALAALPAANARTAPADTDPVLHAMQRDLGLSADQVRRRWTQEAQARQAARSLRPAVGNAGMWFDGGQGTLVVPVTDDANARNVRALGAQPLRVRYGPAALSRTAAAVSRLVGDGTPGVTSWGTDPARDRVIVQVTSAVAPSTEARLRALSPSVTLVRSDTVFRRQGGDVTGGEYWKPGSEGSCSIGFSATGTGGTRHMLTAGHCTNDVDQPAYGKDGTRLGTSNTGGTHSVNTREGDFGLVDVTQTAWRLTPTVSGWGQGDITVTGSAEPTVGMSICHSGGNTELRCGTVTRTNQSIDYGNVIIDGLFITNACSGAGDSGGSYVTGPTSDAKAVGIHSGGGNACGQTGPTTIAQPVNEATTKWRLTLVTGDPQPGDLTVTAPGDQSGQTGTAVRLTNQVNGGTAPYTWTATGLPAGLTIDPTSGTITGTPSTAGSTRVTVTATDARNKTGSASFTWTITTTGAAPSVTSPGAQTAYVGRPFQLPLNATGGATPYRWKATGLPAGLTIDAATGRITGTPTRWGMSTATATVTDQAGRTASVTFLVTVWNPW</sequence>
<keyword evidence="8" id="KW-1185">Reference proteome</keyword>
<comment type="caution">
    <text evidence="7">The sequence shown here is derived from an EMBL/GenBank/DDBJ whole genome shotgun (WGS) entry which is preliminary data.</text>
</comment>
<dbReference type="SUPFAM" id="SSF50494">
    <property type="entry name" value="Trypsin-like serine proteases"/>
    <property type="match status" value="1"/>
</dbReference>
<feature type="chain" id="PRO_5038684606" evidence="6">
    <location>
        <begin position="25"/>
        <end position="571"/>
    </location>
</feature>
<dbReference type="RefSeq" id="WP_116020883.1">
    <property type="nucleotide sequence ID" value="NZ_QTTT01000001.1"/>
</dbReference>
<evidence type="ECO:0000313" key="7">
    <source>
        <dbReference type="EMBL" id="REE95021.1"/>
    </source>
</evidence>
<dbReference type="Pfam" id="PF05345">
    <property type="entry name" value="He_PIG"/>
    <property type="match status" value="2"/>
</dbReference>
<keyword evidence="3" id="KW-0378">Hydrolase</keyword>
<dbReference type="InterPro" id="IPR033116">
    <property type="entry name" value="TRYPSIN_SER"/>
</dbReference>
<dbReference type="GO" id="GO:0016020">
    <property type="term" value="C:membrane"/>
    <property type="evidence" value="ECO:0007669"/>
    <property type="project" value="InterPro"/>
</dbReference>
<proteinExistence type="inferred from homology"/>
<comment type="similarity">
    <text evidence="1">Belongs to the peptidase S1 family.</text>
</comment>
<evidence type="ECO:0000256" key="3">
    <source>
        <dbReference type="ARBA" id="ARBA00022801"/>
    </source>
</evidence>
<dbReference type="SUPFAM" id="SSF49313">
    <property type="entry name" value="Cadherin-like"/>
    <property type="match status" value="2"/>
</dbReference>
<evidence type="ECO:0000256" key="5">
    <source>
        <dbReference type="ARBA" id="ARBA00023157"/>
    </source>
</evidence>
<evidence type="ECO:0000256" key="2">
    <source>
        <dbReference type="ARBA" id="ARBA00022670"/>
    </source>
</evidence>
<dbReference type="Gene3D" id="2.40.10.10">
    <property type="entry name" value="Trypsin-like serine proteases"/>
    <property type="match status" value="2"/>
</dbReference>
<dbReference type="GO" id="GO:0004252">
    <property type="term" value="F:serine-type endopeptidase activity"/>
    <property type="evidence" value="ECO:0007669"/>
    <property type="project" value="InterPro"/>
</dbReference>
<evidence type="ECO:0000313" key="8">
    <source>
        <dbReference type="Proteomes" id="UP000256661"/>
    </source>
</evidence>
<dbReference type="PRINTS" id="PR00861">
    <property type="entry name" value="ALYTICPTASE"/>
</dbReference>
<keyword evidence="4" id="KW-0720">Serine protease</keyword>
<dbReference type="GO" id="GO:0006508">
    <property type="term" value="P:proteolysis"/>
    <property type="evidence" value="ECO:0007669"/>
    <property type="project" value="UniProtKB-KW"/>
</dbReference>
<dbReference type="InterPro" id="IPR001316">
    <property type="entry name" value="Pept_S1A_streptogrisin"/>
</dbReference>
<protein>
    <submittedName>
        <fullName evidence="7">Streptogrisin C</fullName>
    </submittedName>
</protein>
<dbReference type="EMBL" id="QTTT01000001">
    <property type="protein sequence ID" value="REE95021.1"/>
    <property type="molecule type" value="Genomic_DNA"/>
</dbReference>
<organism evidence="7 8">
    <name type="scientific">Thermomonospora umbrina</name>
    <dbReference type="NCBI Taxonomy" id="111806"/>
    <lineage>
        <taxon>Bacteria</taxon>
        <taxon>Bacillati</taxon>
        <taxon>Actinomycetota</taxon>
        <taxon>Actinomycetes</taxon>
        <taxon>Streptosporangiales</taxon>
        <taxon>Thermomonosporaceae</taxon>
        <taxon>Thermomonospora</taxon>
    </lineage>
</organism>
<keyword evidence="6" id="KW-0732">Signal</keyword>
<dbReference type="GO" id="GO:0005975">
    <property type="term" value="P:carbohydrate metabolic process"/>
    <property type="evidence" value="ECO:0007669"/>
    <property type="project" value="UniProtKB-ARBA"/>
</dbReference>
<dbReference type="InterPro" id="IPR018114">
    <property type="entry name" value="TRYPSIN_HIS"/>
</dbReference>